<dbReference type="Proteomes" id="UP001055868">
    <property type="component" value="Chromosome"/>
</dbReference>
<sequence length="257" mass="27670">MEQNLQRADPYRIEAVDRALRLLTLLTERSQLSVTEAAHFLEVAPSTAHRLLTTLAGRGFAAQGEKRLYRTGPALLAAGAATRSVPAITARLHPLLQDVHDEVGETVHLQILVGADAQFVDGIEGRQALRVGLRTGTRIPAYCTSGGKAMLAALPDPTIEALHSGGLRPWPSRRISTLRELSAEIAAVRDRGYGLNTEESEAGVTALGVAVRLGGEDPVASISVATPTTRMDESARRHAVERLRRARDDAERALRGE</sequence>
<evidence type="ECO:0000259" key="5">
    <source>
        <dbReference type="PROSITE" id="PS51078"/>
    </source>
</evidence>
<dbReference type="EMBL" id="CP097218">
    <property type="protein sequence ID" value="UQN28972.1"/>
    <property type="molecule type" value="Genomic_DNA"/>
</dbReference>
<dbReference type="PANTHER" id="PTHR30136">
    <property type="entry name" value="HELIX-TURN-HELIX TRANSCRIPTIONAL REGULATOR, ICLR FAMILY"/>
    <property type="match status" value="1"/>
</dbReference>
<keyword evidence="3" id="KW-0804">Transcription</keyword>
<dbReference type="Pfam" id="PF09339">
    <property type="entry name" value="HTH_IclR"/>
    <property type="match status" value="1"/>
</dbReference>
<evidence type="ECO:0000256" key="1">
    <source>
        <dbReference type="ARBA" id="ARBA00023015"/>
    </source>
</evidence>
<dbReference type="InterPro" id="IPR014757">
    <property type="entry name" value="Tscrpt_reg_IclR_C"/>
</dbReference>
<dbReference type="InterPro" id="IPR036390">
    <property type="entry name" value="WH_DNA-bd_sf"/>
</dbReference>
<keyword evidence="2" id="KW-0238">DNA-binding</keyword>
<accession>A0ABY4N5B3</accession>
<keyword evidence="1" id="KW-0805">Transcription regulation</keyword>
<dbReference type="InterPro" id="IPR050707">
    <property type="entry name" value="HTH_MetabolicPath_Reg"/>
</dbReference>
<evidence type="ECO:0000256" key="2">
    <source>
        <dbReference type="ARBA" id="ARBA00023125"/>
    </source>
</evidence>
<dbReference type="PANTHER" id="PTHR30136:SF35">
    <property type="entry name" value="HTH-TYPE TRANSCRIPTIONAL REGULATOR RV1719"/>
    <property type="match status" value="1"/>
</dbReference>
<feature type="domain" description="IclR-ED" evidence="5">
    <location>
        <begin position="74"/>
        <end position="256"/>
    </location>
</feature>
<proteinExistence type="predicted"/>
<evidence type="ECO:0000313" key="6">
    <source>
        <dbReference type="EMBL" id="UQN28972.1"/>
    </source>
</evidence>
<keyword evidence="7" id="KW-1185">Reference proteome</keyword>
<dbReference type="Pfam" id="PF01614">
    <property type="entry name" value="IclR_C"/>
    <property type="match status" value="1"/>
</dbReference>
<evidence type="ECO:0000256" key="3">
    <source>
        <dbReference type="ARBA" id="ARBA00023163"/>
    </source>
</evidence>
<gene>
    <name evidence="6" type="ORF">M4486_15250</name>
</gene>
<name>A0ABY4N5B3_9MICO</name>
<evidence type="ECO:0000259" key="4">
    <source>
        <dbReference type="PROSITE" id="PS51077"/>
    </source>
</evidence>
<dbReference type="Gene3D" id="1.10.10.10">
    <property type="entry name" value="Winged helix-like DNA-binding domain superfamily/Winged helix DNA-binding domain"/>
    <property type="match status" value="1"/>
</dbReference>
<dbReference type="InterPro" id="IPR029016">
    <property type="entry name" value="GAF-like_dom_sf"/>
</dbReference>
<dbReference type="SMART" id="SM00346">
    <property type="entry name" value="HTH_ICLR"/>
    <property type="match status" value="1"/>
</dbReference>
<dbReference type="RefSeq" id="WP_249478136.1">
    <property type="nucleotide sequence ID" value="NZ_CP097218.1"/>
</dbReference>
<dbReference type="Gene3D" id="3.30.450.40">
    <property type="match status" value="1"/>
</dbReference>
<reference evidence="6" key="1">
    <citation type="submission" date="2022-05" db="EMBL/GenBank/DDBJ databases">
        <title>Genomic analysis of Brachybacterium sp. CBA3104.</title>
        <authorList>
            <person name="Roh S.W."/>
            <person name="Kim Y.B."/>
            <person name="Kim Y."/>
        </authorList>
    </citation>
    <scope>NUCLEOTIDE SEQUENCE</scope>
    <source>
        <strain evidence="6">CBA3104</strain>
    </source>
</reference>
<protein>
    <submittedName>
        <fullName evidence="6">IclR family transcriptional regulator</fullName>
    </submittedName>
</protein>
<organism evidence="6 7">
    <name type="scientific">Brachybacterium kimchii</name>
    <dbReference type="NCBI Taxonomy" id="2942909"/>
    <lineage>
        <taxon>Bacteria</taxon>
        <taxon>Bacillati</taxon>
        <taxon>Actinomycetota</taxon>
        <taxon>Actinomycetes</taxon>
        <taxon>Micrococcales</taxon>
        <taxon>Dermabacteraceae</taxon>
        <taxon>Brachybacterium</taxon>
    </lineage>
</organism>
<dbReference type="InterPro" id="IPR005471">
    <property type="entry name" value="Tscrpt_reg_IclR_N"/>
</dbReference>
<evidence type="ECO:0000313" key="7">
    <source>
        <dbReference type="Proteomes" id="UP001055868"/>
    </source>
</evidence>
<dbReference type="PROSITE" id="PS51077">
    <property type="entry name" value="HTH_ICLR"/>
    <property type="match status" value="1"/>
</dbReference>
<dbReference type="PROSITE" id="PS51078">
    <property type="entry name" value="ICLR_ED"/>
    <property type="match status" value="1"/>
</dbReference>
<dbReference type="SUPFAM" id="SSF55781">
    <property type="entry name" value="GAF domain-like"/>
    <property type="match status" value="1"/>
</dbReference>
<dbReference type="InterPro" id="IPR036388">
    <property type="entry name" value="WH-like_DNA-bd_sf"/>
</dbReference>
<dbReference type="SUPFAM" id="SSF46785">
    <property type="entry name" value="Winged helix' DNA-binding domain"/>
    <property type="match status" value="1"/>
</dbReference>
<feature type="domain" description="HTH iclR-type" evidence="4">
    <location>
        <begin position="13"/>
        <end position="73"/>
    </location>
</feature>